<dbReference type="RefSeq" id="WP_296942885.1">
    <property type="nucleotide sequence ID" value="NZ_LT599032.1"/>
</dbReference>
<reference evidence="1" key="1">
    <citation type="submission" date="2016-04" db="EMBL/GenBank/DDBJ databases">
        <authorList>
            <person name="Evans L.H."/>
            <person name="Alamgir A."/>
            <person name="Owens N."/>
            <person name="Weber N.D."/>
            <person name="Virtaneva K."/>
            <person name="Barbian K."/>
            <person name="Babar A."/>
            <person name="Rosenke K."/>
        </authorList>
    </citation>
    <scope>NUCLEOTIDE SEQUENCE</scope>
    <source>
        <strain evidence="1">86-1</strain>
    </source>
</reference>
<evidence type="ECO:0000313" key="1">
    <source>
        <dbReference type="EMBL" id="SBW04274.1"/>
    </source>
</evidence>
<sequence length="342" mass="37930">MINTPQNERELNDLVSQPSGQLIDFIKTLSGDISILGANGKIGLSLSLMAKRAIEMANVDKKVYAVSRFLSDEGRLLLEEYGIETIACDLNDREQVKSLPKTENVIFMAGRKFGTQGSEPYTWAMNVLMPAVCAEHYKDSKIVAFSTGCVYSLVSKDTGGSVEADRPAPVGEYAQSCLGRERIFEYYSLTEKTPVLLLRLNYSTDLRYGVLCDIAKKIWNDEPVVTDCAYFNISWQGDVNNYTLLALSECSSPANYLNITGPEILSVVEVAKEMASIMGKKAIIKCTENDRSYLNDAAKSFRLFGKPSVTAKELIRMQAEWIMQGGKDIDIPTHFEVGDGKF</sequence>
<proteinExistence type="predicted"/>
<protein>
    <recommendedName>
        <fullName evidence="2">NAD-dependent epimerase/dehydratase domain-containing protein</fullName>
    </recommendedName>
</protein>
<dbReference type="InterPro" id="IPR036291">
    <property type="entry name" value="NAD(P)-bd_dom_sf"/>
</dbReference>
<name>A0A212JXQ5_9BACT</name>
<accession>A0A212JXQ5</accession>
<dbReference type="Gene3D" id="3.40.50.720">
    <property type="entry name" value="NAD(P)-binding Rossmann-like Domain"/>
    <property type="match status" value="1"/>
</dbReference>
<organism evidence="1">
    <name type="scientific">uncultured Dysgonomonas sp</name>
    <dbReference type="NCBI Taxonomy" id="206096"/>
    <lineage>
        <taxon>Bacteria</taxon>
        <taxon>Pseudomonadati</taxon>
        <taxon>Bacteroidota</taxon>
        <taxon>Bacteroidia</taxon>
        <taxon>Bacteroidales</taxon>
        <taxon>Dysgonomonadaceae</taxon>
        <taxon>Dysgonomonas</taxon>
        <taxon>environmental samples</taxon>
    </lineage>
</organism>
<dbReference type="AlphaFoldDB" id="A0A212JXQ5"/>
<dbReference type="EMBL" id="FLUM01000003">
    <property type="protein sequence ID" value="SBW04274.1"/>
    <property type="molecule type" value="Genomic_DNA"/>
</dbReference>
<evidence type="ECO:0008006" key="2">
    <source>
        <dbReference type="Google" id="ProtNLM"/>
    </source>
</evidence>
<dbReference type="SUPFAM" id="SSF51735">
    <property type="entry name" value="NAD(P)-binding Rossmann-fold domains"/>
    <property type="match status" value="1"/>
</dbReference>
<gene>
    <name evidence="1" type="ORF">KL86DYS1_30796</name>
</gene>